<feature type="transmembrane region" description="Helical" evidence="7">
    <location>
        <begin position="6"/>
        <end position="25"/>
    </location>
</feature>
<dbReference type="InterPro" id="IPR023090">
    <property type="entry name" value="UPF0702_alpha/beta_dom_sf"/>
</dbReference>
<sequence>MDFARIAVEIVVGFLSLFILTKFLGKMTITQITTFDFISALVLGELVGNALYSREIGIADILFAVTCWGLLIYVTEFITQKNIRLRLFLEGQPSIIIKQGKLSYKELRKNRLDIDQLLHMLRSKDIFSIKEVQYAILETNGTLSVIRKSDYENPTKVDFNMQGKEDMLALTLISDGRLVSDNLKQAELNETWLEQQLATHNINDYSQVLYAEWKEGEPLYVEKY</sequence>
<feature type="transmembrane region" description="Helical" evidence="7">
    <location>
        <begin position="58"/>
        <end position="78"/>
    </location>
</feature>
<dbReference type="RefSeq" id="WP_205185643.1">
    <property type="nucleotide sequence ID" value="NZ_JAFBFC010000002.1"/>
</dbReference>
<accession>A0ABS2QST2</accession>
<gene>
    <name evidence="10" type="ORF">JOC83_001359</name>
</gene>
<reference evidence="10 11" key="1">
    <citation type="submission" date="2021-01" db="EMBL/GenBank/DDBJ databases">
        <title>Genomic Encyclopedia of Type Strains, Phase IV (KMG-IV): sequencing the most valuable type-strain genomes for metagenomic binning, comparative biology and taxonomic classification.</title>
        <authorList>
            <person name="Goeker M."/>
        </authorList>
    </citation>
    <scope>NUCLEOTIDE SEQUENCE [LARGE SCALE GENOMIC DNA]</scope>
    <source>
        <strain evidence="10 11">DSM 104297</strain>
    </source>
</reference>
<dbReference type="Pfam" id="PF04239">
    <property type="entry name" value="DUF421"/>
    <property type="match status" value="1"/>
</dbReference>
<keyword evidence="3" id="KW-1003">Cell membrane</keyword>
<comment type="similarity">
    <text evidence="2">Belongs to the UPF0702 family.</text>
</comment>
<dbReference type="PANTHER" id="PTHR34582:SF5">
    <property type="entry name" value="UPF0702 TRANSMEMBRANE PROTEIN YETF"/>
    <property type="match status" value="1"/>
</dbReference>
<dbReference type="Pfam" id="PF20730">
    <property type="entry name" value="YetF_N"/>
    <property type="match status" value="1"/>
</dbReference>
<dbReference type="InterPro" id="IPR007353">
    <property type="entry name" value="DUF421"/>
</dbReference>
<evidence type="ECO:0000313" key="11">
    <source>
        <dbReference type="Proteomes" id="UP000809829"/>
    </source>
</evidence>
<dbReference type="EMBL" id="JAFBFC010000002">
    <property type="protein sequence ID" value="MBM7702525.1"/>
    <property type="molecule type" value="Genomic_DNA"/>
</dbReference>
<keyword evidence="5 7" id="KW-1133">Transmembrane helix</keyword>
<organism evidence="10 11">
    <name type="scientific">Priestia iocasae</name>
    <dbReference type="NCBI Taxonomy" id="2291674"/>
    <lineage>
        <taxon>Bacteria</taxon>
        <taxon>Bacillati</taxon>
        <taxon>Bacillota</taxon>
        <taxon>Bacilli</taxon>
        <taxon>Bacillales</taxon>
        <taxon>Bacillaceae</taxon>
        <taxon>Priestia</taxon>
    </lineage>
</organism>
<proteinExistence type="inferred from homology"/>
<evidence type="ECO:0000256" key="5">
    <source>
        <dbReference type="ARBA" id="ARBA00022989"/>
    </source>
</evidence>
<evidence type="ECO:0000259" key="9">
    <source>
        <dbReference type="Pfam" id="PF20730"/>
    </source>
</evidence>
<protein>
    <submittedName>
        <fullName evidence="10">Uncharacterized membrane protein YcaP (DUF421 family)</fullName>
    </submittedName>
</protein>
<evidence type="ECO:0000256" key="1">
    <source>
        <dbReference type="ARBA" id="ARBA00004651"/>
    </source>
</evidence>
<feature type="domain" description="YetF C-terminal" evidence="8">
    <location>
        <begin position="80"/>
        <end position="214"/>
    </location>
</feature>
<evidence type="ECO:0000256" key="4">
    <source>
        <dbReference type="ARBA" id="ARBA00022692"/>
    </source>
</evidence>
<comment type="caution">
    <text evidence="10">The sequence shown here is derived from an EMBL/GenBank/DDBJ whole genome shotgun (WGS) entry which is preliminary data.</text>
</comment>
<keyword evidence="4 7" id="KW-0812">Transmembrane</keyword>
<dbReference type="Proteomes" id="UP000809829">
    <property type="component" value="Unassembled WGS sequence"/>
</dbReference>
<evidence type="ECO:0000256" key="7">
    <source>
        <dbReference type="SAM" id="Phobius"/>
    </source>
</evidence>
<evidence type="ECO:0000256" key="6">
    <source>
        <dbReference type="ARBA" id="ARBA00023136"/>
    </source>
</evidence>
<evidence type="ECO:0000259" key="8">
    <source>
        <dbReference type="Pfam" id="PF04239"/>
    </source>
</evidence>
<name>A0ABS2QST2_9BACI</name>
<keyword evidence="6 7" id="KW-0472">Membrane</keyword>
<keyword evidence="11" id="KW-1185">Reference proteome</keyword>
<dbReference type="Gene3D" id="3.30.240.20">
    <property type="entry name" value="bsu07140 like domains"/>
    <property type="match status" value="2"/>
</dbReference>
<evidence type="ECO:0000256" key="3">
    <source>
        <dbReference type="ARBA" id="ARBA00022475"/>
    </source>
</evidence>
<evidence type="ECO:0000256" key="2">
    <source>
        <dbReference type="ARBA" id="ARBA00006448"/>
    </source>
</evidence>
<feature type="domain" description="YetF-like N-terminal transmembrane" evidence="9">
    <location>
        <begin position="4"/>
        <end position="78"/>
    </location>
</feature>
<evidence type="ECO:0000313" key="10">
    <source>
        <dbReference type="EMBL" id="MBM7702525.1"/>
    </source>
</evidence>
<dbReference type="PANTHER" id="PTHR34582">
    <property type="entry name" value="UPF0702 TRANSMEMBRANE PROTEIN YCAP"/>
    <property type="match status" value="1"/>
</dbReference>
<dbReference type="InterPro" id="IPR048454">
    <property type="entry name" value="YetF_N"/>
</dbReference>
<comment type="subcellular location">
    <subcellularLocation>
        <location evidence="1">Cell membrane</location>
        <topology evidence="1">Multi-pass membrane protein</topology>
    </subcellularLocation>
</comment>